<dbReference type="EC" id="4.2.1.45" evidence="2"/>
<dbReference type="AlphaFoldDB" id="A0A6N2ZZL4"/>
<name>A0A6N2ZZL4_CLOBU</name>
<dbReference type="Gene3D" id="3.40.50.720">
    <property type="entry name" value="NAD(P)-binding Rossmann-like Domain"/>
    <property type="match status" value="1"/>
</dbReference>
<protein>
    <submittedName>
        <fullName evidence="2">CDP-glucose 4,6-dehydratase</fullName>
        <ecNumber evidence="2">4.2.1.45</ecNumber>
    </submittedName>
</protein>
<dbReference type="Pfam" id="PF16363">
    <property type="entry name" value="GDP_Man_Dehyd"/>
    <property type="match status" value="1"/>
</dbReference>
<gene>
    <name evidence="2" type="primary">rfbG</name>
    <name evidence="2" type="ORF">CBLFYP62_00891</name>
</gene>
<dbReference type="InterPro" id="IPR016040">
    <property type="entry name" value="NAD(P)-bd_dom"/>
</dbReference>
<dbReference type="GO" id="GO:0047733">
    <property type="term" value="F:CDP-glucose 4,6-dehydratase activity"/>
    <property type="evidence" value="ECO:0007669"/>
    <property type="project" value="UniProtKB-EC"/>
</dbReference>
<reference evidence="2" key="1">
    <citation type="submission" date="2019-11" db="EMBL/GenBank/DDBJ databases">
        <authorList>
            <person name="Feng L."/>
        </authorList>
    </citation>
    <scope>NUCLEOTIDE SEQUENCE</scope>
    <source>
        <strain evidence="2">CButyricumLFYP62</strain>
    </source>
</reference>
<sequence length="334" mass="37549">MENMVDKFWNNKNVFVTGGTGFLGSYLVKKLVNSGANVTVLVRDYIPKSNMYIGEEYKSINVVSGKLEDYDIFERILGEYEIDTIFHLAAQAIVGVANKNPLGTFSSNIQGTWNVLEAARRSPLVKQIIVASSDKAYGDQEKLPYDENMPLQGKHPYDVSKSCTDLIAQTYYETYKLPVCITRCGNLYGGGDLNFNRIIPQTIQLVLNGEAPVIRSDGSFIRDYFYVEDAVDAYIALAEKVQEYNLGGQAFNFSNEIQLTVLELVDKILNIMGSELKSVILNQGSNEIKHQYLSAKKARNILGWSPKYTIDEGLRKTVEWYKNFFEKGDTGNAK</sequence>
<dbReference type="InterPro" id="IPR036291">
    <property type="entry name" value="NAD(P)-bd_dom_sf"/>
</dbReference>
<evidence type="ECO:0000313" key="2">
    <source>
        <dbReference type="EMBL" id="VYT84891.1"/>
    </source>
</evidence>
<feature type="domain" description="NAD(P)-binding" evidence="1">
    <location>
        <begin position="15"/>
        <end position="317"/>
    </location>
</feature>
<dbReference type="SUPFAM" id="SSF51735">
    <property type="entry name" value="NAD(P)-binding Rossmann-fold domains"/>
    <property type="match status" value="1"/>
</dbReference>
<accession>A0A6N2ZZL4</accession>
<proteinExistence type="predicted"/>
<keyword evidence="2" id="KW-0456">Lyase</keyword>
<dbReference type="PANTHER" id="PTHR43000">
    <property type="entry name" value="DTDP-D-GLUCOSE 4,6-DEHYDRATASE-RELATED"/>
    <property type="match status" value="1"/>
</dbReference>
<evidence type="ECO:0000259" key="1">
    <source>
        <dbReference type="Pfam" id="PF16363"/>
    </source>
</evidence>
<organism evidence="2">
    <name type="scientific">Clostridium butyricum</name>
    <dbReference type="NCBI Taxonomy" id="1492"/>
    <lineage>
        <taxon>Bacteria</taxon>
        <taxon>Bacillati</taxon>
        <taxon>Bacillota</taxon>
        <taxon>Clostridia</taxon>
        <taxon>Eubacteriales</taxon>
        <taxon>Clostridiaceae</taxon>
        <taxon>Clostridium</taxon>
    </lineage>
</organism>
<dbReference type="Gene3D" id="3.90.25.10">
    <property type="entry name" value="UDP-galactose 4-epimerase, domain 1"/>
    <property type="match status" value="1"/>
</dbReference>
<dbReference type="EMBL" id="CACRTU010000009">
    <property type="protein sequence ID" value="VYT84891.1"/>
    <property type="molecule type" value="Genomic_DNA"/>
</dbReference>